<dbReference type="EMBL" id="QWET01000003">
    <property type="protein sequence ID" value="RIH66432.1"/>
    <property type="molecule type" value="Genomic_DNA"/>
</dbReference>
<evidence type="ECO:0008006" key="3">
    <source>
        <dbReference type="Google" id="ProtNLM"/>
    </source>
</evidence>
<dbReference type="Proteomes" id="UP000266441">
    <property type="component" value="Unassembled WGS sequence"/>
</dbReference>
<proteinExistence type="predicted"/>
<evidence type="ECO:0000313" key="1">
    <source>
        <dbReference type="EMBL" id="RIH66432.1"/>
    </source>
</evidence>
<name>A0A399D773_9BACT</name>
<protein>
    <recommendedName>
        <fullName evidence="3">Tetratricopeptide repeat protein</fullName>
    </recommendedName>
</protein>
<dbReference type="RefSeq" id="WP_119349019.1">
    <property type="nucleotide sequence ID" value="NZ_QWET01000003.1"/>
</dbReference>
<keyword evidence="2" id="KW-1185">Reference proteome</keyword>
<reference evidence="1 2" key="1">
    <citation type="journal article" date="2015" name="Int. J. Syst. Evol. Microbiol.">
        <title>Mariniphaga sediminis sp. nov., isolated from coastal sediment.</title>
        <authorList>
            <person name="Wang F.Q."/>
            <person name="Shen Q.Y."/>
            <person name="Chen G.J."/>
            <person name="Du Z.J."/>
        </authorList>
    </citation>
    <scope>NUCLEOTIDE SEQUENCE [LARGE SCALE GENOMIC DNA]</scope>
    <source>
        <strain evidence="1 2">SY21</strain>
    </source>
</reference>
<accession>A0A399D773</accession>
<evidence type="ECO:0000313" key="2">
    <source>
        <dbReference type="Proteomes" id="UP000266441"/>
    </source>
</evidence>
<sequence>MIRFLTILILLSFIYKAAYPKQSETLVFEVFKHIYNQQFHQAESLLESEKNQIDPFYFDVLRIDLSWWKSVFSESNDDSKYFQSVLKDVAENNQGVNQEYKITKLILLSYRLRFELKRYNIIRAALLRSEIKNLLLEINPTDLNYGPDRLKLFHLYRSLFDYFDSLINPFFLNKKRTARTKALSEIEHFTHDGDLVVSTLSSYFLGKIYFNIEEKHQKGITLFKNLSTTFPQNTLFRELSTQSESKS</sequence>
<dbReference type="OrthoDB" id="1120067at2"/>
<organism evidence="1 2">
    <name type="scientific">Mariniphaga sediminis</name>
    <dbReference type="NCBI Taxonomy" id="1628158"/>
    <lineage>
        <taxon>Bacteria</taxon>
        <taxon>Pseudomonadati</taxon>
        <taxon>Bacteroidota</taxon>
        <taxon>Bacteroidia</taxon>
        <taxon>Marinilabiliales</taxon>
        <taxon>Prolixibacteraceae</taxon>
        <taxon>Mariniphaga</taxon>
    </lineage>
</organism>
<comment type="caution">
    <text evidence="1">The sequence shown here is derived from an EMBL/GenBank/DDBJ whole genome shotgun (WGS) entry which is preliminary data.</text>
</comment>
<gene>
    <name evidence="1" type="ORF">D1164_05900</name>
</gene>
<dbReference type="AlphaFoldDB" id="A0A399D773"/>